<feature type="transmembrane region" description="Helical" evidence="1">
    <location>
        <begin position="12"/>
        <end position="32"/>
    </location>
</feature>
<reference evidence="2 3" key="1">
    <citation type="submission" date="2019-07" db="EMBL/GenBank/DDBJ databases">
        <authorList>
            <person name="Hibberd C M."/>
            <person name="Gehrig L. J."/>
            <person name="Chang H.-W."/>
            <person name="Venkatesh S."/>
        </authorList>
    </citation>
    <scope>NUCLEOTIDE SEQUENCE [LARGE SCALE GENOMIC DNA]</scope>
    <source>
        <strain evidence="2">Dorea_formicigenerans_SSTS_Bg7063</strain>
    </source>
</reference>
<organism evidence="2 3">
    <name type="scientific">Dorea formicigenerans</name>
    <dbReference type="NCBI Taxonomy" id="39486"/>
    <lineage>
        <taxon>Bacteria</taxon>
        <taxon>Bacillati</taxon>
        <taxon>Bacillota</taxon>
        <taxon>Clostridia</taxon>
        <taxon>Lachnospirales</taxon>
        <taxon>Lachnospiraceae</taxon>
        <taxon>Dorea</taxon>
    </lineage>
</organism>
<sequence>MKIVIGIIENAPMFLVALVIGAVITMAGIVLLKKPLNTEK</sequence>
<protein>
    <submittedName>
        <fullName evidence="2">Uncharacterized protein</fullName>
    </submittedName>
</protein>
<evidence type="ECO:0000313" key="3">
    <source>
        <dbReference type="Proteomes" id="UP000358366"/>
    </source>
</evidence>
<keyword evidence="1" id="KW-0812">Transmembrane</keyword>
<dbReference type="EMBL" id="CABHNI010000059">
    <property type="protein sequence ID" value="VUX22454.1"/>
    <property type="molecule type" value="Genomic_DNA"/>
</dbReference>
<dbReference type="RefSeq" id="WP_255348532.1">
    <property type="nucleotide sequence ID" value="NZ_CABHNI010000059.1"/>
</dbReference>
<keyword evidence="1" id="KW-0472">Membrane</keyword>
<evidence type="ECO:0000256" key="1">
    <source>
        <dbReference type="SAM" id="Phobius"/>
    </source>
</evidence>
<gene>
    <name evidence="2" type="ORF">DFSSTS7063_03065</name>
</gene>
<evidence type="ECO:0000313" key="2">
    <source>
        <dbReference type="EMBL" id="VUX22454.1"/>
    </source>
</evidence>
<name>A0A564USB6_9FIRM</name>
<dbReference type="Proteomes" id="UP000358366">
    <property type="component" value="Unassembled WGS sequence"/>
</dbReference>
<accession>A0A564USB6</accession>
<keyword evidence="1" id="KW-1133">Transmembrane helix</keyword>
<dbReference type="AlphaFoldDB" id="A0A564USB6"/>
<proteinExistence type="predicted"/>